<dbReference type="AlphaFoldDB" id="A0AA38P6T0"/>
<dbReference type="InterPro" id="IPR001810">
    <property type="entry name" value="F-box_dom"/>
</dbReference>
<name>A0AA38P6T0_9AGAR</name>
<evidence type="ECO:0000313" key="4">
    <source>
        <dbReference type="Proteomes" id="UP001163846"/>
    </source>
</evidence>
<organism evidence="3 4">
    <name type="scientific">Lentinula raphanica</name>
    <dbReference type="NCBI Taxonomy" id="153919"/>
    <lineage>
        <taxon>Eukaryota</taxon>
        <taxon>Fungi</taxon>
        <taxon>Dikarya</taxon>
        <taxon>Basidiomycota</taxon>
        <taxon>Agaricomycotina</taxon>
        <taxon>Agaricomycetes</taxon>
        <taxon>Agaricomycetidae</taxon>
        <taxon>Agaricales</taxon>
        <taxon>Marasmiineae</taxon>
        <taxon>Omphalotaceae</taxon>
        <taxon>Lentinula</taxon>
    </lineage>
</organism>
<dbReference type="Proteomes" id="UP001163846">
    <property type="component" value="Unassembled WGS sequence"/>
</dbReference>
<dbReference type="Pfam" id="PF12937">
    <property type="entry name" value="F-box-like"/>
    <property type="match status" value="1"/>
</dbReference>
<dbReference type="CDD" id="cd09917">
    <property type="entry name" value="F-box_SF"/>
    <property type="match status" value="1"/>
</dbReference>
<dbReference type="SUPFAM" id="SSF81383">
    <property type="entry name" value="F-box domain"/>
    <property type="match status" value="1"/>
</dbReference>
<gene>
    <name evidence="3" type="ORF">F5878DRAFT_622582</name>
</gene>
<dbReference type="PROSITE" id="PS50181">
    <property type="entry name" value="FBOX"/>
    <property type="match status" value="1"/>
</dbReference>
<keyword evidence="4" id="KW-1185">Reference proteome</keyword>
<sequence length="166" mass="19042">METRHSACSKIPPVAVEDEIFTLSSDESERDEFEARFASTSARIDRQSSKQSNSTTVGQRRRGILQRIQDLPLEIILEIYSYLMPFDILRLSRTSKDIRAFLMTRSNASVWRTARYNVPELPPLPSDLTEPQYANLAFDSYCHASIDMHAQTLRFCLLAVSYSMLQ</sequence>
<proteinExistence type="predicted"/>
<feature type="region of interest" description="Disordered" evidence="1">
    <location>
        <begin position="40"/>
        <end position="59"/>
    </location>
</feature>
<dbReference type="InterPro" id="IPR036047">
    <property type="entry name" value="F-box-like_dom_sf"/>
</dbReference>
<evidence type="ECO:0000256" key="1">
    <source>
        <dbReference type="SAM" id="MobiDB-lite"/>
    </source>
</evidence>
<feature type="domain" description="F-box" evidence="2">
    <location>
        <begin position="65"/>
        <end position="114"/>
    </location>
</feature>
<dbReference type="Gene3D" id="1.20.1280.50">
    <property type="match status" value="1"/>
</dbReference>
<evidence type="ECO:0000259" key="2">
    <source>
        <dbReference type="PROSITE" id="PS50181"/>
    </source>
</evidence>
<evidence type="ECO:0000313" key="3">
    <source>
        <dbReference type="EMBL" id="KAJ3837363.1"/>
    </source>
</evidence>
<dbReference type="EMBL" id="MU806251">
    <property type="protein sequence ID" value="KAJ3837363.1"/>
    <property type="molecule type" value="Genomic_DNA"/>
</dbReference>
<protein>
    <recommendedName>
        <fullName evidence="2">F-box domain-containing protein</fullName>
    </recommendedName>
</protein>
<accession>A0AA38P6T0</accession>
<reference evidence="3" key="1">
    <citation type="submission" date="2022-08" db="EMBL/GenBank/DDBJ databases">
        <authorList>
            <consortium name="DOE Joint Genome Institute"/>
            <person name="Min B."/>
            <person name="Riley R."/>
            <person name="Sierra-Patev S."/>
            <person name="Naranjo-Ortiz M."/>
            <person name="Looney B."/>
            <person name="Konkel Z."/>
            <person name="Slot J.C."/>
            <person name="Sakamoto Y."/>
            <person name="Steenwyk J.L."/>
            <person name="Rokas A."/>
            <person name="Carro J."/>
            <person name="Camarero S."/>
            <person name="Ferreira P."/>
            <person name="Molpeceres G."/>
            <person name="Ruiz-Duenas F.J."/>
            <person name="Serrano A."/>
            <person name="Henrissat B."/>
            <person name="Drula E."/>
            <person name="Hughes K.W."/>
            <person name="Mata J.L."/>
            <person name="Ishikawa N.K."/>
            <person name="Vargas-Isla R."/>
            <person name="Ushijima S."/>
            <person name="Smith C.A."/>
            <person name="Ahrendt S."/>
            <person name="Andreopoulos W."/>
            <person name="He G."/>
            <person name="Labutti K."/>
            <person name="Lipzen A."/>
            <person name="Ng V."/>
            <person name="Sandor L."/>
            <person name="Barry K."/>
            <person name="Martinez A.T."/>
            <person name="Xiao Y."/>
            <person name="Gibbons J.G."/>
            <person name="Terashima K."/>
            <person name="Hibbett D.S."/>
            <person name="Grigoriev I.V."/>
        </authorList>
    </citation>
    <scope>NUCLEOTIDE SEQUENCE</scope>
    <source>
        <strain evidence="3">TFB9207</strain>
    </source>
</reference>
<comment type="caution">
    <text evidence="3">The sequence shown here is derived from an EMBL/GenBank/DDBJ whole genome shotgun (WGS) entry which is preliminary data.</text>
</comment>